<protein>
    <recommendedName>
        <fullName evidence="1">Enoyl reductase (ER) domain-containing protein</fullName>
    </recommendedName>
</protein>
<evidence type="ECO:0000259" key="1">
    <source>
        <dbReference type="SMART" id="SM00829"/>
    </source>
</evidence>
<dbReference type="OMA" id="AHESICF"/>
<gene>
    <name evidence="2" type="ORF">YALI1_B11402g</name>
</gene>
<organism evidence="2 3">
    <name type="scientific">Yarrowia lipolytica</name>
    <name type="common">Candida lipolytica</name>
    <dbReference type="NCBI Taxonomy" id="4952"/>
    <lineage>
        <taxon>Eukaryota</taxon>
        <taxon>Fungi</taxon>
        <taxon>Dikarya</taxon>
        <taxon>Ascomycota</taxon>
        <taxon>Saccharomycotina</taxon>
        <taxon>Dipodascomycetes</taxon>
        <taxon>Dipodascales</taxon>
        <taxon>Dipodascales incertae sedis</taxon>
        <taxon>Yarrowia</taxon>
    </lineage>
</organism>
<dbReference type="CDD" id="cd08249">
    <property type="entry name" value="enoyl_reductase_like"/>
    <property type="match status" value="1"/>
</dbReference>
<dbReference type="eggNOG" id="KOG1198">
    <property type="taxonomic scope" value="Eukaryota"/>
</dbReference>
<dbReference type="AlphaFoldDB" id="A0A1D8N710"/>
<dbReference type="InterPro" id="IPR036291">
    <property type="entry name" value="NAD(P)-bd_dom_sf"/>
</dbReference>
<dbReference type="InterPro" id="IPR013154">
    <property type="entry name" value="ADH-like_N"/>
</dbReference>
<dbReference type="InterPro" id="IPR011032">
    <property type="entry name" value="GroES-like_sf"/>
</dbReference>
<dbReference type="EMBL" id="CP017554">
    <property type="protein sequence ID" value="AOW01412.1"/>
    <property type="molecule type" value="Genomic_DNA"/>
</dbReference>
<dbReference type="Proteomes" id="UP000182444">
    <property type="component" value="Chromosome 1B"/>
</dbReference>
<dbReference type="GeneID" id="2907236"/>
<name>A0A1D8N710_YARLL</name>
<dbReference type="SUPFAM" id="SSF51735">
    <property type="entry name" value="NAD(P)-binding Rossmann-fold domains"/>
    <property type="match status" value="1"/>
</dbReference>
<dbReference type="PANTHER" id="PTHR45348:SF2">
    <property type="entry name" value="ZINC-TYPE ALCOHOL DEHYDROGENASE-LIKE PROTEIN C2E1P3.01"/>
    <property type="match status" value="1"/>
</dbReference>
<dbReference type="Gene3D" id="3.40.50.720">
    <property type="entry name" value="NAD(P)-binding Rossmann-like Domain"/>
    <property type="match status" value="1"/>
</dbReference>
<dbReference type="SUPFAM" id="SSF50129">
    <property type="entry name" value="GroES-like"/>
    <property type="match status" value="1"/>
</dbReference>
<dbReference type="InterPro" id="IPR047122">
    <property type="entry name" value="Trans-enoyl_RdTase-like"/>
</dbReference>
<dbReference type="VEuPathDB" id="FungiDB:YALI1_B11402g"/>
<dbReference type="InterPro" id="IPR013149">
    <property type="entry name" value="ADH-like_C"/>
</dbReference>
<proteinExistence type="predicted"/>
<dbReference type="SMART" id="SM00829">
    <property type="entry name" value="PKS_ER"/>
    <property type="match status" value="1"/>
</dbReference>
<accession>A0A1D8N710</accession>
<dbReference type="VEuPathDB" id="FungiDB:YALI0_B08404g"/>
<feature type="domain" description="Enoyl reductase (ER)" evidence="1">
    <location>
        <begin position="20"/>
        <end position="347"/>
    </location>
</feature>
<dbReference type="InterPro" id="IPR020843">
    <property type="entry name" value="ER"/>
</dbReference>
<dbReference type="RefSeq" id="XP_500640.3">
    <property type="nucleotide sequence ID" value="XM_500640.3"/>
</dbReference>
<evidence type="ECO:0000313" key="3">
    <source>
        <dbReference type="Proteomes" id="UP000182444"/>
    </source>
</evidence>
<dbReference type="GO" id="GO:0016651">
    <property type="term" value="F:oxidoreductase activity, acting on NAD(P)H"/>
    <property type="evidence" value="ECO:0007669"/>
    <property type="project" value="InterPro"/>
</dbReference>
<dbReference type="Pfam" id="PF08240">
    <property type="entry name" value="ADH_N"/>
    <property type="match status" value="1"/>
</dbReference>
<dbReference type="Gene3D" id="3.90.180.10">
    <property type="entry name" value="Medium-chain alcohol dehydrogenases, catalytic domain"/>
    <property type="match status" value="1"/>
</dbReference>
<dbReference type="PANTHER" id="PTHR45348">
    <property type="entry name" value="HYPOTHETICAL OXIDOREDUCTASE (EUROFUNG)"/>
    <property type="match status" value="1"/>
</dbReference>
<evidence type="ECO:0000313" key="2">
    <source>
        <dbReference type="EMBL" id="AOW01412.1"/>
    </source>
</evidence>
<dbReference type="Pfam" id="PF00107">
    <property type="entry name" value="ADH_zinc_N"/>
    <property type="match status" value="1"/>
</dbReference>
<sequence length="369" mass="39616">MTLTAATDKETGPAVVVQDGRLLLSDVTTAITAPSDILVKVDHSAQNPVDVKLFDSGALPGGAQTGIDFTGIVYEIGDSVRDRELVGKRIAGVVKKGHGSFSDWTIAVDGYYFDIPANVRPDEASTLGVGCITAVLGLFLKLNLVFRDSGPNDTDNLSSKRSGACRGKAPIVLVWGGNTSVGRYTIQLATLAGYDVITTSSMSPAKELRSLGAKRTYFYQETDVINQIRDENGELELIFDCIGSKETEQQCIEAAGDGQTQYTTVRASCTGEGFPKNMSVSSINAFDIYKPGSPDLEVCQEYAPKVGEWLREGKLVPNVTLILGGLDQVAEGFQLYRDGILAGQKLVYENERTRKSQIGKILGGDVVEL</sequence>
<reference evidence="2 3" key="1">
    <citation type="journal article" date="2016" name="PLoS ONE">
        <title>Sequence Assembly of Yarrowia lipolytica Strain W29/CLIB89 Shows Transposable Element Diversity.</title>
        <authorList>
            <person name="Magnan C."/>
            <person name="Yu J."/>
            <person name="Chang I."/>
            <person name="Jahn E."/>
            <person name="Kanomata Y."/>
            <person name="Wu J."/>
            <person name="Zeller M."/>
            <person name="Oakes M."/>
            <person name="Baldi P."/>
            <person name="Sandmeyer S."/>
        </authorList>
    </citation>
    <scope>NUCLEOTIDE SEQUENCE [LARGE SCALE GENOMIC DNA]</scope>
    <source>
        <strain evidence="3">CLIB89(W29)</strain>
    </source>
</reference>
<dbReference type="KEGG" id="yli:2907236"/>